<name>A0A9D3UTH8_9ROSI</name>
<reference evidence="1 2" key="1">
    <citation type="journal article" date="2021" name="Plant Biotechnol. J.">
        <title>Multi-omics assisted identification of the key and species-specific regulatory components of drought-tolerant mechanisms in Gossypium stocksii.</title>
        <authorList>
            <person name="Yu D."/>
            <person name="Ke L."/>
            <person name="Zhang D."/>
            <person name="Wu Y."/>
            <person name="Sun Y."/>
            <person name="Mei J."/>
            <person name="Sun J."/>
            <person name="Sun Y."/>
        </authorList>
    </citation>
    <scope>NUCLEOTIDE SEQUENCE [LARGE SCALE GENOMIC DNA]</scope>
    <source>
        <strain evidence="2">cv. E1</strain>
        <tissue evidence="1">Leaf</tissue>
    </source>
</reference>
<dbReference type="AlphaFoldDB" id="A0A9D3UTH8"/>
<evidence type="ECO:0000313" key="2">
    <source>
        <dbReference type="Proteomes" id="UP000828251"/>
    </source>
</evidence>
<feature type="non-terminal residue" evidence="1">
    <location>
        <position position="54"/>
    </location>
</feature>
<dbReference type="OrthoDB" id="1912561at2759"/>
<evidence type="ECO:0000313" key="1">
    <source>
        <dbReference type="EMBL" id="KAH1057151.1"/>
    </source>
</evidence>
<organism evidence="1 2">
    <name type="scientific">Gossypium stocksii</name>
    <dbReference type="NCBI Taxonomy" id="47602"/>
    <lineage>
        <taxon>Eukaryota</taxon>
        <taxon>Viridiplantae</taxon>
        <taxon>Streptophyta</taxon>
        <taxon>Embryophyta</taxon>
        <taxon>Tracheophyta</taxon>
        <taxon>Spermatophyta</taxon>
        <taxon>Magnoliopsida</taxon>
        <taxon>eudicotyledons</taxon>
        <taxon>Gunneridae</taxon>
        <taxon>Pentapetalae</taxon>
        <taxon>rosids</taxon>
        <taxon>malvids</taxon>
        <taxon>Malvales</taxon>
        <taxon>Malvaceae</taxon>
        <taxon>Malvoideae</taxon>
        <taxon>Gossypium</taxon>
    </lineage>
</organism>
<dbReference type="Proteomes" id="UP000828251">
    <property type="component" value="Unassembled WGS sequence"/>
</dbReference>
<keyword evidence="2" id="KW-1185">Reference proteome</keyword>
<gene>
    <name evidence="1" type="ORF">J1N35_035216</name>
</gene>
<protein>
    <submittedName>
        <fullName evidence="1">Uncharacterized protein</fullName>
    </submittedName>
</protein>
<comment type="caution">
    <text evidence="1">The sequence shown here is derived from an EMBL/GenBank/DDBJ whole genome shotgun (WGS) entry which is preliminary data.</text>
</comment>
<proteinExistence type="predicted"/>
<dbReference type="EMBL" id="JAIQCV010000010">
    <property type="protein sequence ID" value="KAH1057151.1"/>
    <property type="molecule type" value="Genomic_DNA"/>
</dbReference>
<sequence>MQTRKTHKSYYLRDVHSLMDELATIGAPMFNEELIVKIFKDLGSKYKITTAIRA</sequence>
<accession>A0A9D3UTH8</accession>